<proteinExistence type="predicted"/>
<reference evidence="1 2" key="1">
    <citation type="submission" date="2020-10" db="EMBL/GenBank/DDBJ databases">
        <title>The Coptis chinensis genome and diversification of protoberbering-type alkaloids.</title>
        <authorList>
            <person name="Wang B."/>
            <person name="Shu S."/>
            <person name="Song C."/>
            <person name="Liu Y."/>
        </authorList>
    </citation>
    <scope>NUCLEOTIDE SEQUENCE [LARGE SCALE GENOMIC DNA]</scope>
    <source>
        <strain evidence="1">HL-2020</strain>
        <tissue evidence="1">Leaf</tissue>
    </source>
</reference>
<protein>
    <submittedName>
        <fullName evidence="1">Uncharacterized protein</fullName>
    </submittedName>
</protein>
<accession>A0A835H711</accession>
<organism evidence="1 2">
    <name type="scientific">Coptis chinensis</name>
    <dbReference type="NCBI Taxonomy" id="261450"/>
    <lineage>
        <taxon>Eukaryota</taxon>
        <taxon>Viridiplantae</taxon>
        <taxon>Streptophyta</taxon>
        <taxon>Embryophyta</taxon>
        <taxon>Tracheophyta</taxon>
        <taxon>Spermatophyta</taxon>
        <taxon>Magnoliopsida</taxon>
        <taxon>Ranunculales</taxon>
        <taxon>Ranunculaceae</taxon>
        <taxon>Coptidoideae</taxon>
        <taxon>Coptis</taxon>
    </lineage>
</organism>
<gene>
    <name evidence="1" type="ORF">IFM89_031038</name>
</gene>
<dbReference type="Proteomes" id="UP000631114">
    <property type="component" value="Unassembled WGS sequence"/>
</dbReference>
<sequence>MHLLLLTFLSPRCCKKWSLQLVKREAAAEKTDIPQVFRVKNGEQPLFGAEKEGICCVENELFDVEWWRNSSGAKEFSLTERVSGTWGKPKVLVRSVGGVFHSSWWKTTLLWSSENSFPDWRWVKCNLQVALALAKARGKYVVQDESSLSWDKKVIHLKIQVKEVRVEARVINLEARGYVFPILVDIDLDAKMVEVTPTWPAEMNLGPGSAMFSDEGAVLEGDRNNMCVTHSPAVIYVAATSNLSRPSVFGDS</sequence>
<evidence type="ECO:0000313" key="1">
    <source>
        <dbReference type="EMBL" id="KAF9594436.1"/>
    </source>
</evidence>
<dbReference type="AlphaFoldDB" id="A0A835H711"/>
<name>A0A835H711_9MAGN</name>
<evidence type="ECO:0000313" key="2">
    <source>
        <dbReference type="Proteomes" id="UP000631114"/>
    </source>
</evidence>
<dbReference type="EMBL" id="JADFTS010000008">
    <property type="protein sequence ID" value="KAF9594436.1"/>
    <property type="molecule type" value="Genomic_DNA"/>
</dbReference>
<comment type="caution">
    <text evidence="1">The sequence shown here is derived from an EMBL/GenBank/DDBJ whole genome shotgun (WGS) entry which is preliminary data.</text>
</comment>
<keyword evidence="2" id="KW-1185">Reference proteome</keyword>